<reference evidence="1" key="1">
    <citation type="submission" date="2020-10" db="EMBL/GenBank/DDBJ databases">
        <authorList>
            <person name="Gilroy R."/>
        </authorList>
    </citation>
    <scope>NUCLEOTIDE SEQUENCE</scope>
    <source>
        <strain evidence="1">4920</strain>
    </source>
</reference>
<dbReference type="Proteomes" id="UP000886743">
    <property type="component" value="Unassembled WGS sequence"/>
</dbReference>
<dbReference type="InterPro" id="IPR016181">
    <property type="entry name" value="Acyl_CoA_acyltransferase"/>
</dbReference>
<accession>A0A9D1NHM5</accession>
<dbReference type="Gene3D" id="3.40.630.30">
    <property type="match status" value="1"/>
</dbReference>
<dbReference type="EMBL" id="DVOF01000214">
    <property type="protein sequence ID" value="HIV03358.1"/>
    <property type="molecule type" value="Genomic_DNA"/>
</dbReference>
<evidence type="ECO:0000313" key="2">
    <source>
        <dbReference type="Proteomes" id="UP000886743"/>
    </source>
</evidence>
<gene>
    <name evidence="1" type="ORF">IAC74_07260</name>
</gene>
<protein>
    <submittedName>
        <fullName evidence="1">Uncharacterized protein</fullName>
    </submittedName>
</protein>
<organism evidence="1 2">
    <name type="scientific">Candidatus Aphodoplasma excrementigallinarum</name>
    <dbReference type="NCBI Taxonomy" id="2840673"/>
    <lineage>
        <taxon>Bacteria</taxon>
        <taxon>Bacillati</taxon>
        <taxon>Bacillota</taxon>
        <taxon>Clostridia</taxon>
        <taxon>Eubacteriales</taxon>
        <taxon>Candidatus Aphodoplasma</taxon>
    </lineage>
</organism>
<evidence type="ECO:0000313" key="1">
    <source>
        <dbReference type="EMBL" id="HIV03358.1"/>
    </source>
</evidence>
<comment type="caution">
    <text evidence="1">The sequence shown here is derived from an EMBL/GenBank/DDBJ whole genome shotgun (WGS) entry which is preliminary data.</text>
</comment>
<dbReference type="AlphaFoldDB" id="A0A9D1NHM5"/>
<sequence length="125" mass="13483">MLKYQVVVEKGAVASYLKDKGIERDIQGFFVMQATENGKIVGMGAASMNPAYAVIEELVCDDDAIAYGMGKAMLNSLDLGGIQHVLINNESLYPLAKQLRFTETGEGTYSVSLEGYFTSGCGKNL</sequence>
<dbReference type="SUPFAM" id="SSF55729">
    <property type="entry name" value="Acyl-CoA N-acyltransferases (Nat)"/>
    <property type="match status" value="1"/>
</dbReference>
<reference evidence="1" key="2">
    <citation type="journal article" date="2021" name="PeerJ">
        <title>Extensive microbial diversity within the chicken gut microbiome revealed by metagenomics and culture.</title>
        <authorList>
            <person name="Gilroy R."/>
            <person name="Ravi A."/>
            <person name="Getino M."/>
            <person name="Pursley I."/>
            <person name="Horton D.L."/>
            <person name="Alikhan N.F."/>
            <person name="Baker D."/>
            <person name="Gharbi K."/>
            <person name="Hall N."/>
            <person name="Watson M."/>
            <person name="Adriaenssens E.M."/>
            <person name="Foster-Nyarko E."/>
            <person name="Jarju S."/>
            <person name="Secka A."/>
            <person name="Antonio M."/>
            <person name="Oren A."/>
            <person name="Chaudhuri R.R."/>
            <person name="La Ragione R."/>
            <person name="Hildebrand F."/>
            <person name="Pallen M.J."/>
        </authorList>
    </citation>
    <scope>NUCLEOTIDE SEQUENCE</scope>
    <source>
        <strain evidence="1">4920</strain>
    </source>
</reference>
<name>A0A9D1NHM5_9FIRM</name>
<proteinExistence type="predicted"/>